<dbReference type="EMBL" id="ADBJ01000044">
    <property type="protein sequence ID" value="EFA76925.1"/>
    <property type="molecule type" value="Genomic_DNA"/>
</dbReference>
<comment type="caution">
    <text evidence="1">The sequence shown here is derived from an EMBL/GenBank/DDBJ whole genome shotgun (WGS) entry which is preliminary data.</text>
</comment>
<accession>D3BNH4</accession>
<dbReference type="GeneID" id="31365152"/>
<dbReference type="AlphaFoldDB" id="D3BNH4"/>
<sequence length="147" mass="16039">MDEDNNAQEGETDDENEIQQHLLENTLDDRGCSVWLDYSVILPNGTVIQDPSYVFDINVDLACAASTGPTPTPAPTTPALTTLQPLQHHLIHIVQQTTNNNRLCSSFGSTFLPRFNSTAAGASNNSGKLQYSHIGLAFLTFIVEIVH</sequence>
<reference evidence="1 2" key="1">
    <citation type="journal article" date="2011" name="Genome Res.">
        <title>Phylogeny-wide analysis of social amoeba genomes highlights ancient origins for complex intercellular communication.</title>
        <authorList>
            <person name="Heidel A.J."/>
            <person name="Lawal H.M."/>
            <person name="Felder M."/>
            <person name="Schilde C."/>
            <person name="Helps N.R."/>
            <person name="Tunggal B."/>
            <person name="Rivero F."/>
            <person name="John U."/>
            <person name="Schleicher M."/>
            <person name="Eichinger L."/>
            <person name="Platzer M."/>
            <person name="Noegel A.A."/>
            <person name="Schaap P."/>
            <person name="Gloeckner G."/>
        </authorList>
    </citation>
    <scope>NUCLEOTIDE SEQUENCE [LARGE SCALE GENOMIC DNA]</scope>
    <source>
        <strain evidence="2">ATCC 26659 / Pp 5 / PN500</strain>
    </source>
</reference>
<keyword evidence="2" id="KW-1185">Reference proteome</keyword>
<name>D3BNH4_HETP5</name>
<evidence type="ECO:0000313" key="2">
    <source>
        <dbReference type="Proteomes" id="UP000001396"/>
    </source>
</evidence>
<proteinExistence type="predicted"/>
<protein>
    <submittedName>
        <fullName evidence="1">Uncharacterized protein</fullName>
    </submittedName>
</protein>
<dbReference type="Proteomes" id="UP000001396">
    <property type="component" value="Unassembled WGS sequence"/>
</dbReference>
<dbReference type="InParanoid" id="D3BNH4"/>
<organism evidence="1 2">
    <name type="scientific">Heterostelium pallidum (strain ATCC 26659 / Pp 5 / PN500)</name>
    <name type="common">Cellular slime mold</name>
    <name type="synonym">Polysphondylium pallidum</name>
    <dbReference type="NCBI Taxonomy" id="670386"/>
    <lineage>
        <taxon>Eukaryota</taxon>
        <taxon>Amoebozoa</taxon>
        <taxon>Evosea</taxon>
        <taxon>Eumycetozoa</taxon>
        <taxon>Dictyostelia</taxon>
        <taxon>Acytosteliales</taxon>
        <taxon>Acytosteliaceae</taxon>
        <taxon>Heterostelium</taxon>
    </lineage>
</organism>
<gene>
    <name evidence="1" type="ORF">PPL_09677</name>
</gene>
<evidence type="ECO:0000313" key="1">
    <source>
        <dbReference type="EMBL" id="EFA76925.1"/>
    </source>
</evidence>
<dbReference type="RefSeq" id="XP_020429057.1">
    <property type="nucleotide sequence ID" value="XM_020580470.1"/>
</dbReference>